<keyword evidence="4" id="KW-1185">Reference proteome</keyword>
<evidence type="ECO:0000313" key="3">
    <source>
        <dbReference type="EMBL" id="RAZ76510.1"/>
    </source>
</evidence>
<evidence type="ECO:0000259" key="1">
    <source>
        <dbReference type="Pfam" id="PF02625"/>
    </source>
</evidence>
<feature type="domain" description="XdhC Rossmann" evidence="2">
    <location>
        <begin position="133"/>
        <end position="275"/>
    </location>
</feature>
<dbReference type="InterPro" id="IPR052698">
    <property type="entry name" value="MoCofactor_Util/Proc"/>
</dbReference>
<proteinExistence type="predicted"/>
<dbReference type="InterPro" id="IPR036291">
    <property type="entry name" value="NAD(P)-bd_dom_sf"/>
</dbReference>
<organism evidence="3 4">
    <name type="scientific">Mesorhizobium atlanticum</name>
    <dbReference type="NCBI Taxonomy" id="2233532"/>
    <lineage>
        <taxon>Bacteria</taxon>
        <taxon>Pseudomonadati</taxon>
        <taxon>Pseudomonadota</taxon>
        <taxon>Alphaproteobacteria</taxon>
        <taxon>Hyphomicrobiales</taxon>
        <taxon>Phyllobacteriaceae</taxon>
        <taxon>Mesorhizobium</taxon>
    </lineage>
</organism>
<dbReference type="InterPro" id="IPR003777">
    <property type="entry name" value="XdhC_CoxI"/>
</dbReference>
<gene>
    <name evidence="3" type="primary">xdhC</name>
    <name evidence="3" type="ORF">DPM35_16655</name>
</gene>
<evidence type="ECO:0000259" key="2">
    <source>
        <dbReference type="Pfam" id="PF13478"/>
    </source>
</evidence>
<dbReference type="NCBIfam" id="TIGR02964">
    <property type="entry name" value="xanthine_xdhC"/>
    <property type="match status" value="1"/>
</dbReference>
<accession>A0A330GWE6</accession>
<comment type="caution">
    <text evidence="3">The sequence shown here is derived from an EMBL/GenBank/DDBJ whole genome shotgun (WGS) entry which is preliminary data.</text>
</comment>
<sequence length="298" mass="31294">MNSNVQSLKAFLGRADRIALVEVAATKGSTPREAGAFMLVSASAIFGTIGGGQLEYMAIDKARQMLGGGTRYPADETRIEVDEVCATLDVPLGPEIGQCCGGRVEVLIRLVDGSLEQQLIANAQSEEAHRPHVYIFGGGHVGHALAASLALLPIHVVVVETRSEALEGMPETVETRLTPMPEAVVREAPAGSAFAILTHDHALDFLIAAEALKRDDTAYVGMIGSKTKKATFRSWFLKSAEGNEAEFSRLISPIGGNAVKDKRPPVIAALAAAEIMTTLVSHAPEAPGSASAEKAMAG</sequence>
<dbReference type="SUPFAM" id="SSF51735">
    <property type="entry name" value="NAD(P)-binding Rossmann-fold domains"/>
    <property type="match status" value="1"/>
</dbReference>
<dbReference type="InterPro" id="IPR027051">
    <property type="entry name" value="XdhC_Rossmann_dom"/>
</dbReference>
<dbReference type="Gene3D" id="3.40.50.720">
    <property type="entry name" value="NAD(P)-binding Rossmann-like Domain"/>
    <property type="match status" value="1"/>
</dbReference>
<protein>
    <submittedName>
        <fullName evidence="3">Xanthine dehydrogenase accessory protein XdhC</fullName>
    </submittedName>
</protein>
<evidence type="ECO:0000313" key="4">
    <source>
        <dbReference type="Proteomes" id="UP000251956"/>
    </source>
</evidence>
<dbReference type="InterPro" id="IPR014308">
    <property type="entry name" value="Xanthine_DH_XdhC"/>
</dbReference>
<dbReference type="Pfam" id="PF02625">
    <property type="entry name" value="XdhC_CoxI"/>
    <property type="match status" value="1"/>
</dbReference>
<feature type="domain" description="XdhC- CoxI" evidence="1">
    <location>
        <begin position="16"/>
        <end position="70"/>
    </location>
</feature>
<dbReference type="EMBL" id="QMBQ01000004">
    <property type="protein sequence ID" value="RAZ76510.1"/>
    <property type="molecule type" value="Genomic_DNA"/>
</dbReference>
<dbReference type="Pfam" id="PF13478">
    <property type="entry name" value="XdhC_C"/>
    <property type="match status" value="1"/>
</dbReference>
<dbReference type="AlphaFoldDB" id="A0A330GWE6"/>
<dbReference type="PANTHER" id="PTHR30388">
    <property type="entry name" value="ALDEHYDE OXIDOREDUCTASE MOLYBDENUM COFACTOR ASSEMBLY PROTEIN"/>
    <property type="match status" value="1"/>
</dbReference>
<dbReference type="OrthoDB" id="61481at2"/>
<dbReference type="PANTHER" id="PTHR30388:SF6">
    <property type="entry name" value="XANTHINE DEHYDROGENASE SUBUNIT A-RELATED"/>
    <property type="match status" value="1"/>
</dbReference>
<name>A0A330GWE6_9HYPH</name>
<dbReference type="Proteomes" id="UP000251956">
    <property type="component" value="Unassembled WGS sequence"/>
</dbReference>
<reference evidence="3 4" key="1">
    <citation type="submission" date="2018-07" db="EMBL/GenBank/DDBJ databases">
        <title>Diversity of Mesorhizobium strains in Brazil.</title>
        <authorList>
            <person name="Helene L.C.F."/>
            <person name="Dall'Agnol R."/>
            <person name="Delamuta J.R.M."/>
            <person name="Hungria M."/>
        </authorList>
    </citation>
    <scope>NUCLEOTIDE SEQUENCE [LARGE SCALE GENOMIC DNA]</scope>
    <source>
        <strain evidence="3 4">CNPSo 3140</strain>
    </source>
</reference>
<dbReference type="RefSeq" id="WP_112128516.1">
    <property type="nucleotide sequence ID" value="NZ_QMBQ01000004.1"/>
</dbReference>